<dbReference type="GO" id="GO:0015421">
    <property type="term" value="F:ABC-type oligopeptide transporter activity"/>
    <property type="evidence" value="ECO:0007669"/>
    <property type="project" value="TreeGrafter"/>
</dbReference>
<gene>
    <name evidence="10" type="ORF">A2438_04090</name>
</gene>
<evidence type="ECO:0000259" key="9">
    <source>
        <dbReference type="PROSITE" id="PS50929"/>
    </source>
</evidence>
<dbReference type="Proteomes" id="UP000179242">
    <property type="component" value="Unassembled WGS sequence"/>
</dbReference>
<dbReference type="GO" id="GO:0016887">
    <property type="term" value="F:ATP hydrolysis activity"/>
    <property type="evidence" value="ECO:0007669"/>
    <property type="project" value="InterPro"/>
</dbReference>
<feature type="domain" description="ABC transmembrane type-1" evidence="9">
    <location>
        <begin position="19"/>
        <end position="300"/>
    </location>
</feature>
<feature type="transmembrane region" description="Helical" evidence="7">
    <location>
        <begin position="244"/>
        <end position="262"/>
    </location>
</feature>
<evidence type="ECO:0000256" key="5">
    <source>
        <dbReference type="ARBA" id="ARBA00022989"/>
    </source>
</evidence>
<dbReference type="PROSITE" id="PS50893">
    <property type="entry name" value="ABC_TRANSPORTER_2"/>
    <property type="match status" value="1"/>
</dbReference>
<evidence type="ECO:0000256" key="6">
    <source>
        <dbReference type="ARBA" id="ARBA00023136"/>
    </source>
</evidence>
<dbReference type="InterPro" id="IPR003439">
    <property type="entry name" value="ABC_transporter-like_ATP-bd"/>
</dbReference>
<dbReference type="PANTHER" id="PTHR43394:SF1">
    <property type="entry name" value="ATP-BINDING CASSETTE SUB-FAMILY B MEMBER 10, MITOCHONDRIAL"/>
    <property type="match status" value="1"/>
</dbReference>
<dbReference type="InterPro" id="IPR011527">
    <property type="entry name" value="ABC1_TM_dom"/>
</dbReference>
<evidence type="ECO:0000256" key="7">
    <source>
        <dbReference type="SAM" id="Phobius"/>
    </source>
</evidence>
<dbReference type="InterPro" id="IPR027417">
    <property type="entry name" value="P-loop_NTPase"/>
</dbReference>
<dbReference type="Gene3D" id="1.20.1560.10">
    <property type="entry name" value="ABC transporter type 1, transmembrane domain"/>
    <property type="match status" value="1"/>
</dbReference>
<feature type="domain" description="ABC transporter" evidence="8">
    <location>
        <begin position="333"/>
        <end position="568"/>
    </location>
</feature>
<name>A0A1F4U642_UNCSA</name>
<evidence type="ECO:0000256" key="1">
    <source>
        <dbReference type="ARBA" id="ARBA00004651"/>
    </source>
</evidence>
<keyword evidence="4 10" id="KW-0067">ATP-binding</keyword>
<dbReference type="PROSITE" id="PS00211">
    <property type="entry name" value="ABC_TRANSPORTER_1"/>
    <property type="match status" value="1"/>
</dbReference>
<dbReference type="AlphaFoldDB" id="A0A1F4U642"/>
<dbReference type="InterPro" id="IPR036640">
    <property type="entry name" value="ABC1_TM_sf"/>
</dbReference>
<dbReference type="PROSITE" id="PS50929">
    <property type="entry name" value="ABC_TM1F"/>
    <property type="match status" value="1"/>
</dbReference>
<dbReference type="GO" id="GO:0005886">
    <property type="term" value="C:plasma membrane"/>
    <property type="evidence" value="ECO:0007669"/>
    <property type="project" value="UniProtKB-SubCell"/>
</dbReference>
<evidence type="ECO:0000313" key="11">
    <source>
        <dbReference type="Proteomes" id="UP000179242"/>
    </source>
</evidence>
<dbReference type="PANTHER" id="PTHR43394">
    <property type="entry name" value="ATP-DEPENDENT PERMEASE MDL1, MITOCHONDRIAL"/>
    <property type="match status" value="1"/>
</dbReference>
<feature type="transmembrane region" description="Helical" evidence="7">
    <location>
        <begin position="149"/>
        <end position="172"/>
    </location>
</feature>
<dbReference type="CDD" id="cd03251">
    <property type="entry name" value="ABCC_MsbA"/>
    <property type="match status" value="1"/>
</dbReference>
<dbReference type="Pfam" id="PF00664">
    <property type="entry name" value="ABC_membrane"/>
    <property type="match status" value="1"/>
</dbReference>
<evidence type="ECO:0000256" key="2">
    <source>
        <dbReference type="ARBA" id="ARBA00022692"/>
    </source>
</evidence>
<protein>
    <submittedName>
        <fullName evidence="10">ABC transporter ATP-binding protein</fullName>
    </submittedName>
</protein>
<dbReference type="Gene3D" id="3.40.50.300">
    <property type="entry name" value="P-loop containing nucleotide triphosphate hydrolases"/>
    <property type="match status" value="1"/>
</dbReference>
<keyword evidence="6 7" id="KW-0472">Membrane</keyword>
<evidence type="ECO:0000313" key="10">
    <source>
        <dbReference type="EMBL" id="OGC40424.1"/>
    </source>
</evidence>
<sequence>MKLFFRLAKYLTPYNNYVIGAAISMLIFSLCNIAMIPLIARLSEAIAQKSIFQLNLVVAMAVGIYFLRGAATYGQGYLISFASQRMLFDLRTQLFEHLNKLSFDFFQKWRTGDLISRSTNDIDNIQNGISSTVIQLLPNMLTLLGAICYLFYLNWKLSLLTLMIIPLLSLIINKFGKEMHKVSSDAQKKTSDISSILQEKVAGVQVVKSFAMEKHEIKKFKEESEKSFWLSLKQVQINVTQTPLLAFIQVLGMVAIIWYGGYQVVTGKLNPADLIAFFAGIALIADPVSRLGDTNAIVQRSLASAERIFEIIDLEPTVQDAVNAHDIEIKGEVRFNSVSFKYQEELPLVLEKVDLKANPGEIVALVGRSGAGKTTLVNLIPRFYDATEGEILIDNIPIRDSKLHSLRSQMGIVSQETILFSGTIKENIAYGKIGSSDEEIKQAAIAANAHNFIIELEDGYETVVGERGASLSGGQKQRVAIARALLRNPRILILDEATSALDTESERLVQEAMDKLMQGRTTFVIAHRLSTVQHADKIIVLDRGKIVEQGKHDELLSKSGIYKMLYEMQFKEPA</sequence>
<dbReference type="GO" id="GO:0005524">
    <property type="term" value="F:ATP binding"/>
    <property type="evidence" value="ECO:0007669"/>
    <property type="project" value="UniProtKB-KW"/>
</dbReference>
<dbReference type="EMBL" id="MEUJ01000004">
    <property type="protein sequence ID" value="OGC40424.1"/>
    <property type="molecule type" value="Genomic_DNA"/>
</dbReference>
<keyword evidence="5 7" id="KW-1133">Transmembrane helix</keyword>
<dbReference type="FunFam" id="3.40.50.300:FF:000218">
    <property type="entry name" value="Multidrug ABC transporter ATP-binding protein"/>
    <property type="match status" value="1"/>
</dbReference>
<dbReference type="InterPro" id="IPR003593">
    <property type="entry name" value="AAA+_ATPase"/>
</dbReference>
<comment type="subcellular location">
    <subcellularLocation>
        <location evidence="1">Cell membrane</location>
        <topology evidence="1">Multi-pass membrane protein</topology>
    </subcellularLocation>
</comment>
<dbReference type="SUPFAM" id="SSF52540">
    <property type="entry name" value="P-loop containing nucleoside triphosphate hydrolases"/>
    <property type="match status" value="1"/>
</dbReference>
<keyword evidence="2 7" id="KW-0812">Transmembrane</keyword>
<accession>A0A1F4U642</accession>
<proteinExistence type="predicted"/>
<dbReference type="InterPro" id="IPR039421">
    <property type="entry name" value="Type_1_exporter"/>
</dbReference>
<organism evidence="10 11">
    <name type="scientific">candidate division WOR-1 bacterium RIFOXYC2_FULL_46_14</name>
    <dbReference type="NCBI Taxonomy" id="1802587"/>
    <lineage>
        <taxon>Bacteria</taxon>
        <taxon>Bacillati</taxon>
        <taxon>Saganbacteria</taxon>
    </lineage>
</organism>
<dbReference type="SUPFAM" id="SSF90123">
    <property type="entry name" value="ABC transporter transmembrane region"/>
    <property type="match status" value="1"/>
</dbReference>
<dbReference type="CDD" id="cd18552">
    <property type="entry name" value="ABC_6TM_MsbA_like"/>
    <property type="match status" value="1"/>
</dbReference>
<dbReference type="Pfam" id="PF00005">
    <property type="entry name" value="ABC_tran"/>
    <property type="match status" value="1"/>
</dbReference>
<keyword evidence="3" id="KW-0547">Nucleotide-binding</keyword>
<feature type="transmembrane region" description="Helical" evidence="7">
    <location>
        <begin position="52"/>
        <end position="71"/>
    </location>
</feature>
<comment type="caution">
    <text evidence="10">The sequence shown here is derived from an EMBL/GenBank/DDBJ whole genome shotgun (WGS) entry which is preliminary data.</text>
</comment>
<dbReference type="SMART" id="SM00382">
    <property type="entry name" value="AAA"/>
    <property type="match status" value="1"/>
</dbReference>
<evidence type="ECO:0000256" key="4">
    <source>
        <dbReference type="ARBA" id="ARBA00022840"/>
    </source>
</evidence>
<evidence type="ECO:0000256" key="3">
    <source>
        <dbReference type="ARBA" id="ARBA00022741"/>
    </source>
</evidence>
<evidence type="ECO:0000259" key="8">
    <source>
        <dbReference type="PROSITE" id="PS50893"/>
    </source>
</evidence>
<reference evidence="10 11" key="1">
    <citation type="journal article" date="2016" name="Nat. Commun.">
        <title>Thousands of microbial genomes shed light on interconnected biogeochemical processes in an aquifer system.</title>
        <authorList>
            <person name="Anantharaman K."/>
            <person name="Brown C.T."/>
            <person name="Hug L.A."/>
            <person name="Sharon I."/>
            <person name="Castelle C.J."/>
            <person name="Probst A.J."/>
            <person name="Thomas B.C."/>
            <person name="Singh A."/>
            <person name="Wilkins M.J."/>
            <person name="Karaoz U."/>
            <person name="Brodie E.L."/>
            <person name="Williams K.H."/>
            <person name="Hubbard S.S."/>
            <person name="Banfield J.F."/>
        </authorList>
    </citation>
    <scope>NUCLEOTIDE SEQUENCE [LARGE SCALE GENOMIC DNA]</scope>
</reference>
<feature type="transmembrane region" description="Helical" evidence="7">
    <location>
        <begin position="17"/>
        <end position="40"/>
    </location>
</feature>
<dbReference type="InterPro" id="IPR017871">
    <property type="entry name" value="ABC_transporter-like_CS"/>
</dbReference>